<dbReference type="PROSITE" id="PS50222">
    <property type="entry name" value="EF_HAND_2"/>
    <property type="match status" value="3"/>
</dbReference>
<dbReference type="InterPro" id="IPR018247">
    <property type="entry name" value="EF_Hand_1_Ca_BS"/>
</dbReference>
<dbReference type="SMART" id="SM00054">
    <property type="entry name" value="EFh"/>
    <property type="match status" value="3"/>
</dbReference>
<dbReference type="STRING" id="41427.A0A182J2Q9"/>
<protein>
    <recommendedName>
        <fullName evidence="5">EF-hand domain-containing protein</fullName>
    </recommendedName>
</protein>
<feature type="region of interest" description="Disordered" evidence="4">
    <location>
        <begin position="204"/>
        <end position="224"/>
    </location>
</feature>
<dbReference type="InterPro" id="IPR002048">
    <property type="entry name" value="EF_hand_dom"/>
</dbReference>
<dbReference type="SUPFAM" id="SSF47473">
    <property type="entry name" value="EF-hand"/>
    <property type="match status" value="1"/>
</dbReference>
<feature type="compositionally biased region" description="Polar residues" evidence="4">
    <location>
        <begin position="10"/>
        <end position="27"/>
    </location>
</feature>
<keyword evidence="3" id="KW-0106">Calcium</keyword>
<dbReference type="VEuPathDB" id="VectorBase:AATE010253"/>
<keyword evidence="2" id="KW-0677">Repeat</keyword>
<feature type="domain" description="EF-hand" evidence="5">
    <location>
        <begin position="40"/>
        <end position="75"/>
    </location>
</feature>
<dbReference type="PANTHER" id="PTHR34524">
    <property type="entry name" value="CALCYPHOSIN"/>
    <property type="match status" value="1"/>
</dbReference>
<evidence type="ECO:0000256" key="3">
    <source>
        <dbReference type="ARBA" id="ARBA00022837"/>
    </source>
</evidence>
<evidence type="ECO:0000313" key="6">
    <source>
        <dbReference type="EnsemblMetazoa" id="AATE010253-PA.1"/>
    </source>
</evidence>
<feature type="domain" description="EF-hand" evidence="5">
    <location>
        <begin position="141"/>
        <end position="176"/>
    </location>
</feature>
<evidence type="ECO:0000256" key="1">
    <source>
        <dbReference type="ARBA" id="ARBA00022723"/>
    </source>
</evidence>
<sequence length="293" mass="33302">MVNINRGPAGQSNDNTTDSASGENPNNPKYPHYLHELPQADEERLEKIFKKLDRDGNDRIDIHDLSAALKEFGLSHQYAERFLKQSDQTQSGDVGLAEFIHYVREHEKNLRLQFTHLDKNRDGKVDLEELITAFKELGIDMDRHEAAKLLKRMDKDGSLNISYDEWRDFLLLAPSSDIHELVKYWRHSTNLRYNEAYLMTVDRGRPCPSPDDVPTPADGPQDRTRPVFSLLNLEQAIEHVTDMLLHPPANVSYANSTTNHGASSHLLVDGKRQVQSVGEKEMYTGTVLCEIGA</sequence>
<proteinExistence type="predicted"/>
<dbReference type="InterPro" id="IPR011992">
    <property type="entry name" value="EF-hand-dom_pair"/>
</dbReference>
<evidence type="ECO:0000259" key="5">
    <source>
        <dbReference type="PROSITE" id="PS50222"/>
    </source>
</evidence>
<reference evidence="6" key="1">
    <citation type="submission" date="2022-08" db="UniProtKB">
        <authorList>
            <consortium name="EnsemblMetazoa"/>
        </authorList>
    </citation>
    <scope>IDENTIFICATION</scope>
    <source>
        <strain evidence="6">EBRO</strain>
    </source>
</reference>
<accession>A0A182J2Q9</accession>
<dbReference type="AlphaFoldDB" id="A0A182J2Q9"/>
<dbReference type="GO" id="GO:0005509">
    <property type="term" value="F:calcium ion binding"/>
    <property type="evidence" value="ECO:0007669"/>
    <property type="project" value="InterPro"/>
</dbReference>
<dbReference type="PROSITE" id="PS00018">
    <property type="entry name" value="EF_HAND_1"/>
    <property type="match status" value="2"/>
</dbReference>
<organism evidence="6">
    <name type="scientific">Anopheles atroparvus</name>
    <name type="common">European mosquito</name>
    <dbReference type="NCBI Taxonomy" id="41427"/>
    <lineage>
        <taxon>Eukaryota</taxon>
        <taxon>Metazoa</taxon>
        <taxon>Ecdysozoa</taxon>
        <taxon>Arthropoda</taxon>
        <taxon>Hexapoda</taxon>
        <taxon>Insecta</taxon>
        <taxon>Pterygota</taxon>
        <taxon>Neoptera</taxon>
        <taxon>Endopterygota</taxon>
        <taxon>Diptera</taxon>
        <taxon>Nematocera</taxon>
        <taxon>Culicoidea</taxon>
        <taxon>Culicidae</taxon>
        <taxon>Anophelinae</taxon>
        <taxon>Anopheles</taxon>
    </lineage>
</organism>
<dbReference type="InterPro" id="IPR051581">
    <property type="entry name" value="Ca-bind"/>
</dbReference>
<dbReference type="Gene3D" id="1.10.238.10">
    <property type="entry name" value="EF-hand"/>
    <property type="match status" value="2"/>
</dbReference>
<dbReference type="EnsemblMetazoa" id="AATE010253-RA">
    <property type="protein sequence ID" value="AATE010253-PA.1"/>
    <property type="gene ID" value="AATE010253"/>
</dbReference>
<feature type="domain" description="EF-hand" evidence="5">
    <location>
        <begin position="105"/>
        <end position="140"/>
    </location>
</feature>
<name>A0A182J2Q9_ANOAO</name>
<evidence type="ECO:0000256" key="2">
    <source>
        <dbReference type="ARBA" id="ARBA00022737"/>
    </source>
</evidence>
<dbReference type="FunFam" id="1.10.238.10:FF:000028">
    <property type="entry name" value="Putative calcium-binding mitochondrial carrier protein scamc-2"/>
    <property type="match status" value="1"/>
</dbReference>
<evidence type="ECO:0000256" key="4">
    <source>
        <dbReference type="SAM" id="MobiDB-lite"/>
    </source>
</evidence>
<keyword evidence="1" id="KW-0479">Metal-binding</keyword>
<dbReference type="PANTHER" id="PTHR34524:SF6">
    <property type="entry name" value="CALCYPHOSINE LIKE"/>
    <property type="match status" value="1"/>
</dbReference>
<dbReference type="FunFam" id="1.10.238.10:FF:000320">
    <property type="entry name" value="Uncharacterized protein, isoform B"/>
    <property type="match status" value="1"/>
</dbReference>
<dbReference type="Pfam" id="PF13499">
    <property type="entry name" value="EF-hand_7"/>
    <property type="match status" value="2"/>
</dbReference>
<feature type="region of interest" description="Disordered" evidence="4">
    <location>
        <begin position="1"/>
        <end position="33"/>
    </location>
</feature>
<dbReference type="CDD" id="cd00051">
    <property type="entry name" value="EFh"/>
    <property type="match status" value="1"/>
</dbReference>